<evidence type="ECO:0000256" key="1">
    <source>
        <dbReference type="SAM" id="SignalP"/>
    </source>
</evidence>
<dbReference type="RefSeq" id="WP_186347245.1">
    <property type="nucleotide sequence ID" value="NZ_BMMR01000007.1"/>
</dbReference>
<gene>
    <name evidence="2" type="ORF">H7344_17310</name>
</gene>
<keyword evidence="1" id="KW-0732">Signal</keyword>
<feature type="chain" id="PRO_5046735848" description="WD40 repeat domain-containing protein" evidence="1">
    <location>
        <begin position="23"/>
        <end position="346"/>
    </location>
</feature>
<accession>A0ABR6UC93</accession>
<evidence type="ECO:0000313" key="3">
    <source>
        <dbReference type="Proteomes" id="UP000604001"/>
    </source>
</evidence>
<keyword evidence="3" id="KW-1185">Reference proteome</keyword>
<dbReference type="Proteomes" id="UP000604001">
    <property type="component" value="Unassembled WGS sequence"/>
</dbReference>
<name>A0ABR6UC93_9ACTN</name>
<comment type="caution">
    <text evidence="2">The sequence shown here is derived from an EMBL/GenBank/DDBJ whole genome shotgun (WGS) entry which is preliminary data.</text>
</comment>
<dbReference type="EMBL" id="JACMYC010000015">
    <property type="protein sequence ID" value="MBC2962055.1"/>
    <property type="molecule type" value="Genomic_DNA"/>
</dbReference>
<protein>
    <recommendedName>
        <fullName evidence="4">WD40 repeat domain-containing protein</fullName>
    </recommendedName>
</protein>
<organism evidence="2 3">
    <name type="scientific">Nocardioides deserti</name>
    <dbReference type="NCBI Taxonomy" id="1588644"/>
    <lineage>
        <taxon>Bacteria</taxon>
        <taxon>Bacillati</taxon>
        <taxon>Actinomycetota</taxon>
        <taxon>Actinomycetes</taxon>
        <taxon>Propionibacteriales</taxon>
        <taxon>Nocardioidaceae</taxon>
        <taxon>Nocardioides</taxon>
    </lineage>
</organism>
<proteinExistence type="predicted"/>
<sequence length="346" mass="36823">MRPFLLALLSLSLVGGAAPAVAAPVAAPDADLPRGPDARLAWVERLERPRGSALLHLRDGTERRIEVPRDPAHELRLVGPSNSGWLVAQHRQTSVRLYAVGGRGGASGVATAWDRAGGTSYLSSYRGTRVLRWTRDRDGGALGVVHALDGRVVARRTFPGEVGRALRWDGGGVRIALADRTCAWVPPDPGRDEQERLTCVDGRSAVVAPKHDLALVETAVGRHGPTSLTEPGVPAWDAAFLPSAVSADGTLVAGVAHTPTTRHEDLQVRRVADGRLLATRRLTHQTGDRVWFEKDGGALVHLSGVPGKGYVLVRCVVDAVAGGAACARASRYRREWGFAVQGAVPR</sequence>
<reference evidence="2 3" key="1">
    <citation type="submission" date="2020-08" db="EMBL/GenBank/DDBJ databases">
        <title>novel species in genus Nocardioides.</title>
        <authorList>
            <person name="Zhang G."/>
        </authorList>
    </citation>
    <scope>NUCLEOTIDE SEQUENCE [LARGE SCALE GENOMIC DNA]</scope>
    <source>
        <strain evidence="2 3">SC8A-24</strain>
    </source>
</reference>
<feature type="signal peptide" evidence="1">
    <location>
        <begin position="1"/>
        <end position="22"/>
    </location>
</feature>
<evidence type="ECO:0008006" key="4">
    <source>
        <dbReference type="Google" id="ProtNLM"/>
    </source>
</evidence>
<evidence type="ECO:0000313" key="2">
    <source>
        <dbReference type="EMBL" id="MBC2962055.1"/>
    </source>
</evidence>